<feature type="domain" description="Phosphoribosyltransferase" evidence="2">
    <location>
        <begin position="162"/>
        <end position="255"/>
    </location>
</feature>
<dbReference type="EC" id="2.4.2.14" evidence="4"/>
<gene>
    <name evidence="4" type="primary">purF_1</name>
    <name evidence="4" type="ORF">Pan216_57140</name>
</gene>
<proteinExistence type="inferred from homology"/>
<dbReference type="AlphaFoldDB" id="A0A518BCW4"/>
<dbReference type="RefSeq" id="WP_145263285.1">
    <property type="nucleotide sequence ID" value="NZ_CP036279.1"/>
</dbReference>
<organism evidence="4 5">
    <name type="scientific">Kolteria novifilia</name>
    <dbReference type="NCBI Taxonomy" id="2527975"/>
    <lineage>
        <taxon>Bacteria</taxon>
        <taxon>Pseudomonadati</taxon>
        <taxon>Planctomycetota</taxon>
        <taxon>Planctomycetia</taxon>
        <taxon>Kolteriales</taxon>
        <taxon>Kolteriaceae</taxon>
        <taxon>Kolteria</taxon>
    </lineage>
</organism>
<feature type="domain" description="Double zinc ribbon" evidence="3">
    <location>
        <begin position="25"/>
        <end position="85"/>
    </location>
</feature>
<evidence type="ECO:0000259" key="2">
    <source>
        <dbReference type="Pfam" id="PF00156"/>
    </source>
</evidence>
<dbReference type="Gene3D" id="3.40.50.2020">
    <property type="match status" value="1"/>
</dbReference>
<accession>A0A518BCW4</accession>
<name>A0A518BCW4_9BACT</name>
<dbReference type="PANTHER" id="PTHR47505">
    <property type="entry name" value="DNA UTILIZATION PROTEIN YHGH"/>
    <property type="match status" value="1"/>
</dbReference>
<evidence type="ECO:0000313" key="4">
    <source>
        <dbReference type="EMBL" id="QDU64821.1"/>
    </source>
</evidence>
<reference evidence="4 5" key="1">
    <citation type="submission" date="2019-02" db="EMBL/GenBank/DDBJ databases">
        <title>Deep-cultivation of Planctomycetes and their phenomic and genomic characterization uncovers novel biology.</title>
        <authorList>
            <person name="Wiegand S."/>
            <person name="Jogler M."/>
            <person name="Boedeker C."/>
            <person name="Pinto D."/>
            <person name="Vollmers J."/>
            <person name="Rivas-Marin E."/>
            <person name="Kohn T."/>
            <person name="Peeters S.H."/>
            <person name="Heuer A."/>
            <person name="Rast P."/>
            <person name="Oberbeckmann S."/>
            <person name="Bunk B."/>
            <person name="Jeske O."/>
            <person name="Meyerdierks A."/>
            <person name="Storesund J.E."/>
            <person name="Kallscheuer N."/>
            <person name="Luecker S."/>
            <person name="Lage O.M."/>
            <person name="Pohl T."/>
            <person name="Merkel B.J."/>
            <person name="Hornburger P."/>
            <person name="Mueller R.-W."/>
            <person name="Bruemmer F."/>
            <person name="Labrenz M."/>
            <person name="Spormann A.M."/>
            <person name="Op den Camp H."/>
            <person name="Overmann J."/>
            <person name="Amann R."/>
            <person name="Jetten M.S.M."/>
            <person name="Mascher T."/>
            <person name="Medema M.H."/>
            <person name="Devos D.P."/>
            <person name="Kaster A.-K."/>
            <person name="Ovreas L."/>
            <person name="Rohde M."/>
            <person name="Galperin M.Y."/>
            <person name="Jogler C."/>
        </authorList>
    </citation>
    <scope>NUCLEOTIDE SEQUENCE [LARGE SCALE GENOMIC DNA]</scope>
    <source>
        <strain evidence="4 5">Pan216</strain>
    </source>
</reference>
<dbReference type="InterPro" id="IPR000836">
    <property type="entry name" value="PRTase_dom"/>
</dbReference>
<dbReference type="Pfam" id="PF00156">
    <property type="entry name" value="Pribosyltran"/>
    <property type="match status" value="1"/>
</dbReference>
<dbReference type="KEGG" id="knv:Pan216_57140"/>
<protein>
    <submittedName>
        <fullName evidence="4">Amidophosphoribosyltransferase</fullName>
        <ecNumber evidence="4">2.4.2.14</ecNumber>
    </submittedName>
</protein>
<dbReference type="PANTHER" id="PTHR47505:SF1">
    <property type="entry name" value="DNA UTILIZATION PROTEIN YHGH"/>
    <property type="match status" value="1"/>
</dbReference>
<comment type="similarity">
    <text evidence="1">Belongs to the ComF/GntX family.</text>
</comment>
<dbReference type="EMBL" id="CP036279">
    <property type="protein sequence ID" value="QDU64821.1"/>
    <property type="molecule type" value="Genomic_DNA"/>
</dbReference>
<keyword evidence="4" id="KW-0808">Transferase</keyword>
<evidence type="ECO:0000313" key="5">
    <source>
        <dbReference type="Proteomes" id="UP000317093"/>
    </source>
</evidence>
<evidence type="ECO:0000259" key="3">
    <source>
        <dbReference type="Pfam" id="PF18912"/>
    </source>
</evidence>
<sequence length="265" mass="29104">MACPARFRRAFQGGRTVLASFAGGVVELLYPSACALCGVEIPTKSLAICDNCHERLRAASAAKACQRCGMPVGPGANINPCGACLRERFRFDEVVRLGVYTDLLRQGCLAIKQPSGYRLASSLMRLLHEEQKDRWEKIDAQVVLPIPLHWSRRILRGYDQSSYLATCLARRLGLRVVKNVLKRRRVTAPQAALSSTARRENVRGAFSIKSKAANRWEHVLLVDDILTTGATADEAARTLKRSGVRKVTLVVLARAGLAPESRLGP</sequence>
<dbReference type="InterPro" id="IPR029057">
    <property type="entry name" value="PRTase-like"/>
</dbReference>
<dbReference type="InterPro" id="IPR051910">
    <property type="entry name" value="ComF/GntX_DNA_util-trans"/>
</dbReference>
<dbReference type="Proteomes" id="UP000317093">
    <property type="component" value="Chromosome"/>
</dbReference>
<dbReference type="InterPro" id="IPR044005">
    <property type="entry name" value="DZR_2"/>
</dbReference>
<keyword evidence="5" id="KW-1185">Reference proteome</keyword>
<keyword evidence="4" id="KW-0328">Glycosyltransferase</keyword>
<evidence type="ECO:0000256" key="1">
    <source>
        <dbReference type="ARBA" id="ARBA00008007"/>
    </source>
</evidence>
<dbReference type="OrthoDB" id="9779910at2"/>
<dbReference type="GO" id="GO:0004044">
    <property type="term" value="F:amidophosphoribosyltransferase activity"/>
    <property type="evidence" value="ECO:0007669"/>
    <property type="project" value="UniProtKB-EC"/>
</dbReference>
<dbReference type="SUPFAM" id="SSF53271">
    <property type="entry name" value="PRTase-like"/>
    <property type="match status" value="1"/>
</dbReference>
<dbReference type="CDD" id="cd06223">
    <property type="entry name" value="PRTases_typeI"/>
    <property type="match status" value="1"/>
</dbReference>
<dbReference type="Pfam" id="PF18912">
    <property type="entry name" value="DZR_2"/>
    <property type="match status" value="1"/>
</dbReference>